<dbReference type="EMBL" id="LR796442">
    <property type="protein sequence ID" value="CAB4145130.1"/>
    <property type="molecule type" value="Genomic_DNA"/>
</dbReference>
<dbReference type="EMBL" id="LR797237">
    <property type="protein sequence ID" value="CAB4195444.1"/>
    <property type="molecule type" value="Genomic_DNA"/>
</dbReference>
<protein>
    <submittedName>
        <fullName evidence="2">Uncharacterized protein</fullName>
    </submittedName>
</protein>
<organism evidence="2">
    <name type="scientific">uncultured Caudovirales phage</name>
    <dbReference type="NCBI Taxonomy" id="2100421"/>
    <lineage>
        <taxon>Viruses</taxon>
        <taxon>Duplodnaviria</taxon>
        <taxon>Heunggongvirae</taxon>
        <taxon>Uroviricota</taxon>
        <taxon>Caudoviricetes</taxon>
        <taxon>Peduoviridae</taxon>
        <taxon>Maltschvirus</taxon>
        <taxon>Maltschvirus maltsch</taxon>
    </lineage>
</organism>
<reference evidence="2" key="1">
    <citation type="submission" date="2020-05" db="EMBL/GenBank/DDBJ databases">
        <authorList>
            <person name="Chiriac C."/>
            <person name="Salcher M."/>
            <person name="Ghai R."/>
            <person name="Kavagutti S V."/>
        </authorList>
    </citation>
    <scope>NUCLEOTIDE SEQUENCE</scope>
</reference>
<proteinExistence type="predicted"/>
<evidence type="ECO:0000313" key="1">
    <source>
        <dbReference type="EMBL" id="CAB4145130.1"/>
    </source>
</evidence>
<evidence type="ECO:0000313" key="3">
    <source>
        <dbReference type="EMBL" id="CAB4180801.1"/>
    </source>
</evidence>
<dbReference type="EMBL" id="LR796839">
    <property type="protein sequence ID" value="CAB4168928.1"/>
    <property type="molecule type" value="Genomic_DNA"/>
</dbReference>
<gene>
    <name evidence="3" type="ORF">UFOVP1053_61</name>
    <name evidence="4" type="ORF">UFOVP1297_13</name>
    <name evidence="5" type="ORF">UFOVP1647_53</name>
    <name evidence="1" type="ORF">UFOVP472_61</name>
    <name evidence="2" type="ORF">UFOVP891_7</name>
</gene>
<name>A0A6J5PIC7_9CAUD</name>
<dbReference type="EMBL" id="LR797004">
    <property type="protein sequence ID" value="CAB4180801.1"/>
    <property type="molecule type" value="Genomic_DNA"/>
</dbReference>
<evidence type="ECO:0000313" key="5">
    <source>
        <dbReference type="EMBL" id="CAB4221917.1"/>
    </source>
</evidence>
<accession>A0A6J5PIC7</accession>
<sequence>MTTIYEQARECLSDKHKHMIYSAHEYKKIIAGLLAAIDSGNSEPVTPPAEATE</sequence>
<dbReference type="EMBL" id="LR797507">
    <property type="protein sequence ID" value="CAB4221917.1"/>
    <property type="molecule type" value="Genomic_DNA"/>
</dbReference>
<evidence type="ECO:0000313" key="2">
    <source>
        <dbReference type="EMBL" id="CAB4168928.1"/>
    </source>
</evidence>
<evidence type="ECO:0000313" key="4">
    <source>
        <dbReference type="EMBL" id="CAB4195444.1"/>
    </source>
</evidence>